<evidence type="ECO:0000256" key="6">
    <source>
        <dbReference type="ARBA" id="ARBA00023136"/>
    </source>
</evidence>
<dbReference type="AlphaFoldDB" id="A0A417YKI6"/>
<dbReference type="OrthoDB" id="9778331at2"/>
<dbReference type="Pfam" id="PF07870">
    <property type="entry name" value="DUF1657"/>
    <property type="match status" value="1"/>
</dbReference>
<keyword evidence="6 7" id="KW-0472">Membrane</keyword>
<evidence type="ECO:0000256" key="4">
    <source>
        <dbReference type="ARBA" id="ARBA00022692"/>
    </source>
</evidence>
<dbReference type="PANTHER" id="PTHR34582">
    <property type="entry name" value="UPF0702 TRANSMEMBRANE PROTEIN YCAP"/>
    <property type="match status" value="1"/>
</dbReference>
<evidence type="ECO:0000259" key="8">
    <source>
        <dbReference type="Pfam" id="PF04239"/>
    </source>
</evidence>
<feature type="domain" description="YetF-like N-terminal transmembrane" evidence="9">
    <location>
        <begin position="8"/>
        <end position="75"/>
    </location>
</feature>
<evidence type="ECO:0000313" key="11">
    <source>
        <dbReference type="Proteomes" id="UP000285456"/>
    </source>
</evidence>
<keyword evidence="3" id="KW-1003">Cell membrane</keyword>
<protein>
    <submittedName>
        <fullName evidence="10">DUF421 domain-containing protein</fullName>
    </submittedName>
</protein>
<keyword evidence="11" id="KW-1185">Reference proteome</keyword>
<evidence type="ECO:0000256" key="3">
    <source>
        <dbReference type="ARBA" id="ARBA00022475"/>
    </source>
</evidence>
<keyword evidence="4 7" id="KW-0812">Transmembrane</keyword>
<dbReference type="InterPro" id="IPR007353">
    <property type="entry name" value="DUF421"/>
</dbReference>
<dbReference type="InterPro" id="IPR048454">
    <property type="entry name" value="YetF_N"/>
</dbReference>
<comment type="subcellular location">
    <subcellularLocation>
        <location evidence="1">Cell membrane</location>
        <topology evidence="1">Multi-pass membrane protein</topology>
    </subcellularLocation>
</comment>
<name>A0A417YKI6_9BACI</name>
<evidence type="ECO:0000313" key="10">
    <source>
        <dbReference type="EMBL" id="RHW33827.1"/>
    </source>
</evidence>
<dbReference type="InterPro" id="IPR012452">
    <property type="entry name" value="DUF1657"/>
</dbReference>
<evidence type="ECO:0000259" key="9">
    <source>
        <dbReference type="Pfam" id="PF20730"/>
    </source>
</evidence>
<feature type="transmembrane region" description="Helical" evidence="7">
    <location>
        <begin position="59"/>
        <end position="76"/>
    </location>
</feature>
<evidence type="ECO:0000256" key="5">
    <source>
        <dbReference type="ARBA" id="ARBA00022989"/>
    </source>
</evidence>
<feature type="domain" description="YetF C-terminal" evidence="8">
    <location>
        <begin position="82"/>
        <end position="213"/>
    </location>
</feature>
<comment type="caution">
    <text evidence="10">The sequence shown here is derived from an EMBL/GenBank/DDBJ whole genome shotgun (WGS) entry which is preliminary data.</text>
</comment>
<keyword evidence="5 7" id="KW-1133">Transmembrane helix</keyword>
<dbReference type="Proteomes" id="UP000285456">
    <property type="component" value="Unassembled WGS sequence"/>
</dbReference>
<evidence type="ECO:0000256" key="7">
    <source>
        <dbReference type="SAM" id="Phobius"/>
    </source>
</evidence>
<dbReference type="GO" id="GO:0005886">
    <property type="term" value="C:plasma membrane"/>
    <property type="evidence" value="ECO:0007669"/>
    <property type="project" value="UniProtKB-SubCell"/>
</dbReference>
<gene>
    <name evidence="10" type="ORF">D1B32_07225</name>
</gene>
<comment type="similarity">
    <text evidence="2">Belongs to the UPF0702 family.</text>
</comment>
<proteinExistence type="inferred from homology"/>
<accession>A0A417YKI6</accession>
<evidence type="ECO:0000256" key="2">
    <source>
        <dbReference type="ARBA" id="ARBA00006448"/>
    </source>
</evidence>
<feature type="transmembrane region" description="Helical" evidence="7">
    <location>
        <begin position="33"/>
        <end position="53"/>
    </location>
</feature>
<dbReference type="RefSeq" id="WP_095308391.1">
    <property type="nucleotide sequence ID" value="NZ_PHUT01000003.1"/>
</dbReference>
<dbReference type="PANTHER" id="PTHR34582:SF7">
    <property type="entry name" value="UPF0702 TRANSMEMBRANE PROTEIN YDFS"/>
    <property type="match status" value="1"/>
</dbReference>
<dbReference type="InterPro" id="IPR023090">
    <property type="entry name" value="UPF0702_alpha/beta_dom_sf"/>
</dbReference>
<feature type="transmembrane region" description="Helical" evidence="7">
    <location>
        <begin position="6"/>
        <end position="26"/>
    </location>
</feature>
<reference evidence="10 11" key="1">
    <citation type="journal article" date="2007" name="Int. J. Syst. Evol. Microbiol.">
        <title>Oceanobacillus profundus sp. nov., isolated from a deep-sea sediment core.</title>
        <authorList>
            <person name="Kim Y.G."/>
            <person name="Choi D.H."/>
            <person name="Hyun S."/>
            <person name="Cho B.C."/>
        </authorList>
    </citation>
    <scope>NUCLEOTIDE SEQUENCE [LARGE SCALE GENOMIC DNA]</scope>
    <source>
        <strain evidence="10 11">DSM 18246</strain>
    </source>
</reference>
<dbReference type="Gene3D" id="3.30.240.20">
    <property type="entry name" value="bsu07140 like domains"/>
    <property type="match status" value="2"/>
</dbReference>
<dbReference type="Pfam" id="PF20730">
    <property type="entry name" value="YetF_N"/>
    <property type="match status" value="1"/>
</dbReference>
<sequence length="285" mass="31917">MPEWIIIILRSLTLIALLFFMVKWLGTKQLSQLNIFETISGIVLGGIAAIHTIDPNTNFAHAAIAMIIWFIVPYGVEKIALKSKSFRNFTQGKSTVFIQDGKIMEDNLKKEGYSTDDLLEKLRDKNIFLASDVEFAVLEPTGSLNVLPKRENLPLTAKDLGITLSPTKEPQTVVMDGKVLLESLANLSLNPNWLETELDKRNIAIENVFLAQADNDGQLFIDLFDDQIAVPAPTEKPLLLATMKKCQADLELFKLATENPESKSLYDRNSKKIQQAIDLISPYLK</sequence>
<dbReference type="EMBL" id="QWEH01000003">
    <property type="protein sequence ID" value="RHW33827.1"/>
    <property type="molecule type" value="Genomic_DNA"/>
</dbReference>
<evidence type="ECO:0000256" key="1">
    <source>
        <dbReference type="ARBA" id="ARBA00004651"/>
    </source>
</evidence>
<organism evidence="10 11">
    <name type="scientific">Oceanobacillus profundus</name>
    <dbReference type="NCBI Taxonomy" id="372463"/>
    <lineage>
        <taxon>Bacteria</taxon>
        <taxon>Bacillati</taxon>
        <taxon>Bacillota</taxon>
        <taxon>Bacilli</taxon>
        <taxon>Bacillales</taxon>
        <taxon>Bacillaceae</taxon>
        <taxon>Oceanobacillus</taxon>
    </lineage>
</organism>
<dbReference type="Pfam" id="PF04239">
    <property type="entry name" value="DUF421"/>
    <property type="match status" value="1"/>
</dbReference>